<dbReference type="GO" id="GO:0005737">
    <property type="term" value="C:cytoplasm"/>
    <property type="evidence" value="ECO:0007669"/>
    <property type="project" value="UniProtKB-SubCell"/>
</dbReference>
<dbReference type="Gene3D" id="3.40.50.720">
    <property type="entry name" value="NAD(P)-binding Rossmann-like Domain"/>
    <property type="match status" value="1"/>
</dbReference>
<keyword evidence="4 6" id="KW-0560">Oxidoreductase</keyword>
<comment type="function">
    <text evidence="5 6">Catalyzes the reduction of 1-pyrroline-5-carboxylate (PCA) to L-proline.</text>
</comment>
<evidence type="ECO:0000256" key="3">
    <source>
        <dbReference type="ARBA" id="ARBA00022857"/>
    </source>
</evidence>
<evidence type="ECO:0000256" key="6">
    <source>
        <dbReference type="HAMAP-Rule" id="MF_01925"/>
    </source>
</evidence>
<comment type="caution">
    <text evidence="12">The sequence shown here is derived from an EMBL/GenBank/DDBJ whole genome shotgun (WGS) entry which is preliminary data.</text>
</comment>
<reference evidence="12 13" key="1">
    <citation type="submission" date="2019-11" db="EMBL/GenBank/DDBJ databases">
        <title>Characterisation of Fundicoccus ignavus gen. nov. sp. nov., a novel genus of the family Aerococcaceae isolated from bulk tank milk.</title>
        <authorList>
            <person name="Siebert A."/>
            <person name="Huptas C."/>
            <person name="Wenning M."/>
            <person name="Scherer S."/>
            <person name="Doll E.V."/>
        </authorList>
    </citation>
    <scope>NUCLEOTIDE SEQUENCE [LARGE SCALE GENOMIC DNA]</scope>
    <source>
        <strain evidence="12 13">WS4759</strain>
    </source>
</reference>
<dbReference type="SUPFAM" id="SSF51735">
    <property type="entry name" value="NAD(P)-binding Rossmann-fold domains"/>
    <property type="match status" value="1"/>
</dbReference>
<dbReference type="InterPro" id="IPR000304">
    <property type="entry name" value="Pyrroline-COOH_reductase"/>
</dbReference>
<dbReference type="InterPro" id="IPR008927">
    <property type="entry name" value="6-PGluconate_DH-like_C_sf"/>
</dbReference>
<dbReference type="Pfam" id="PF03807">
    <property type="entry name" value="F420_oxidored"/>
    <property type="match status" value="1"/>
</dbReference>
<gene>
    <name evidence="6 12" type="primary">proC</name>
    <name evidence="12" type="ORF">GIY09_02055</name>
</gene>
<dbReference type="PROSITE" id="PS00521">
    <property type="entry name" value="P5CR"/>
    <property type="match status" value="1"/>
</dbReference>
<keyword evidence="3 6" id="KW-0521">NADP</keyword>
<dbReference type="PANTHER" id="PTHR11645:SF0">
    <property type="entry name" value="PYRROLINE-5-CARBOXYLATE REDUCTASE 3"/>
    <property type="match status" value="1"/>
</dbReference>
<dbReference type="EMBL" id="WJQS01000002">
    <property type="protein sequence ID" value="MRI84680.1"/>
    <property type="molecule type" value="Genomic_DNA"/>
</dbReference>
<keyword evidence="13" id="KW-1185">Reference proteome</keyword>
<feature type="domain" description="Pyrroline-5-carboxylate reductase dimerisation" evidence="11">
    <location>
        <begin position="166"/>
        <end position="270"/>
    </location>
</feature>
<dbReference type="EC" id="1.5.1.2" evidence="6 7"/>
<proteinExistence type="inferred from homology"/>
<accession>A0A6I2GA79</accession>
<evidence type="ECO:0000259" key="11">
    <source>
        <dbReference type="Pfam" id="PF14748"/>
    </source>
</evidence>
<evidence type="ECO:0000256" key="2">
    <source>
        <dbReference type="ARBA" id="ARBA00022650"/>
    </source>
</evidence>
<organism evidence="12 13">
    <name type="scientific">Fundicoccus ignavus</name>
    <dbReference type="NCBI Taxonomy" id="2664442"/>
    <lineage>
        <taxon>Bacteria</taxon>
        <taxon>Bacillati</taxon>
        <taxon>Bacillota</taxon>
        <taxon>Bacilli</taxon>
        <taxon>Lactobacillales</taxon>
        <taxon>Aerococcaceae</taxon>
        <taxon>Fundicoccus</taxon>
    </lineage>
</organism>
<keyword evidence="2 6" id="KW-0641">Proline biosynthesis</keyword>
<dbReference type="Gene3D" id="1.10.3730.10">
    <property type="entry name" value="ProC C-terminal domain-like"/>
    <property type="match status" value="1"/>
</dbReference>
<dbReference type="GO" id="GO:0004735">
    <property type="term" value="F:pyrroline-5-carboxylate reductase activity"/>
    <property type="evidence" value="ECO:0007669"/>
    <property type="project" value="UniProtKB-UniRule"/>
</dbReference>
<evidence type="ECO:0000313" key="13">
    <source>
        <dbReference type="Proteomes" id="UP000430975"/>
    </source>
</evidence>
<evidence type="ECO:0000313" key="12">
    <source>
        <dbReference type="EMBL" id="MRI84680.1"/>
    </source>
</evidence>
<dbReference type="SUPFAM" id="SSF48179">
    <property type="entry name" value="6-phosphogluconate dehydrogenase C-terminal domain-like"/>
    <property type="match status" value="1"/>
</dbReference>
<sequence length="272" mass="28961">MAQTTIGMIGVGNMASAIAKAMHRADANLDLWLANRTANKIKSLVQTLSAQHVLMDEIDKALLKGTDMIFIGVKPKDISALFANLGDSVNIDQAITWVSMASNVSLAELKALTPEHHHWIRIMPNTPVEVGEGFTSYCFSEGLPEETLSKFKRIMSASGTITHIEEALFDVASGMAGCSPAFIYQLIEAMSDAGVAYGLNRQQSIEMGAQAVKGAASMVLETGKHPAQLKDAVTSPGGTTIAGVNTLEAEGFRAAIIKGISASIEKTRELQK</sequence>
<dbReference type="PIRSF" id="PIRSF000193">
    <property type="entry name" value="Pyrrol-5-carb_rd"/>
    <property type="match status" value="1"/>
</dbReference>
<feature type="binding site" evidence="8">
    <location>
        <begin position="9"/>
        <end position="14"/>
    </location>
    <ligand>
        <name>NADP(+)</name>
        <dbReference type="ChEBI" id="CHEBI:58349"/>
    </ligand>
</feature>
<keyword evidence="6" id="KW-0963">Cytoplasm</keyword>
<evidence type="ECO:0000256" key="4">
    <source>
        <dbReference type="ARBA" id="ARBA00023002"/>
    </source>
</evidence>
<dbReference type="UniPathway" id="UPA00098">
    <property type="reaction ID" value="UER00361"/>
</dbReference>
<comment type="pathway">
    <text evidence="6 9">Amino-acid biosynthesis; L-proline biosynthesis; L-proline from L-glutamate 5-semialdehyde: step 1/1.</text>
</comment>
<evidence type="ECO:0000256" key="7">
    <source>
        <dbReference type="NCBIfam" id="TIGR00112"/>
    </source>
</evidence>
<keyword evidence="6 9" id="KW-0028">Amino-acid biosynthesis</keyword>
<dbReference type="InterPro" id="IPR053790">
    <property type="entry name" value="P5CR-like_CS"/>
</dbReference>
<comment type="catalytic activity">
    <reaction evidence="6 9">
        <text>L-proline + NADP(+) = (S)-1-pyrroline-5-carboxylate + NADPH + 2 H(+)</text>
        <dbReference type="Rhea" id="RHEA:14109"/>
        <dbReference type="ChEBI" id="CHEBI:15378"/>
        <dbReference type="ChEBI" id="CHEBI:17388"/>
        <dbReference type="ChEBI" id="CHEBI:57783"/>
        <dbReference type="ChEBI" id="CHEBI:58349"/>
        <dbReference type="ChEBI" id="CHEBI:60039"/>
        <dbReference type="EC" id="1.5.1.2"/>
    </reaction>
</comment>
<dbReference type="Pfam" id="PF14748">
    <property type="entry name" value="P5CR_dimer"/>
    <property type="match status" value="1"/>
</dbReference>
<name>A0A6I2GA79_9LACT</name>
<protein>
    <recommendedName>
        <fullName evidence="6 7">Pyrroline-5-carboxylate reductase</fullName>
        <shortName evidence="6">P5C reductase</shortName>
        <shortName evidence="6">P5CR</shortName>
        <ecNumber evidence="6 7">1.5.1.2</ecNumber>
    </recommendedName>
    <alternativeName>
        <fullName evidence="6">PCA reductase</fullName>
    </alternativeName>
</protein>
<dbReference type="AlphaFoldDB" id="A0A6I2GA79"/>
<evidence type="ECO:0000256" key="9">
    <source>
        <dbReference type="RuleBase" id="RU003903"/>
    </source>
</evidence>
<dbReference type="FunFam" id="1.10.3730.10:FF:000001">
    <property type="entry name" value="Pyrroline-5-carboxylate reductase"/>
    <property type="match status" value="1"/>
</dbReference>
<dbReference type="HAMAP" id="MF_01925">
    <property type="entry name" value="P5C_reductase"/>
    <property type="match status" value="1"/>
</dbReference>
<dbReference type="NCBIfam" id="TIGR00112">
    <property type="entry name" value="proC"/>
    <property type="match status" value="1"/>
</dbReference>
<evidence type="ECO:0000256" key="5">
    <source>
        <dbReference type="ARBA" id="ARBA00058118"/>
    </source>
</evidence>
<dbReference type="InterPro" id="IPR028939">
    <property type="entry name" value="P5C_Rdtase_cat_N"/>
</dbReference>
<dbReference type="GO" id="GO:0055129">
    <property type="term" value="P:L-proline biosynthetic process"/>
    <property type="evidence" value="ECO:0007669"/>
    <property type="project" value="UniProtKB-UniRule"/>
</dbReference>
<dbReference type="RefSeq" id="WP_153863101.1">
    <property type="nucleotide sequence ID" value="NZ_WJQS01000002.1"/>
</dbReference>
<comment type="similarity">
    <text evidence="1 6 9">Belongs to the pyrroline-5-carboxylate reductase family.</text>
</comment>
<dbReference type="InterPro" id="IPR036291">
    <property type="entry name" value="NAD(P)-bd_dom_sf"/>
</dbReference>
<dbReference type="Proteomes" id="UP000430975">
    <property type="component" value="Unassembled WGS sequence"/>
</dbReference>
<evidence type="ECO:0000259" key="10">
    <source>
        <dbReference type="Pfam" id="PF03807"/>
    </source>
</evidence>
<dbReference type="PANTHER" id="PTHR11645">
    <property type="entry name" value="PYRROLINE-5-CARBOXYLATE REDUCTASE"/>
    <property type="match status" value="1"/>
</dbReference>
<evidence type="ECO:0000256" key="1">
    <source>
        <dbReference type="ARBA" id="ARBA00005525"/>
    </source>
</evidence>
<feature type="domain" description="Pyrroline-5-carboxylate reductase catalytic N-terminal" evidence="10">
    <location>
        <begin position="5"/>
        <end position="87"/>
    </location>
</feature>
<comment type="subcellular location">
    <subcellularLocation>
        <location evidence="6">Cytoplasm</location>
    </subcellularLocation>
</comment>
<evidence type="ECO:0000256" key="8">
    <source>
        <dbReference type="PIRSR" id="PIRSR000193-1"/>
    </source>
</evidence>
<dbReference type="InterPro" id="IPR029036">
    <property type="entry name" value="P5CR_dimer"/>
</dbReference>
<comment type="catalytic activity">
    <reaction evidence="6">
        <text>L-proline + NAD(+) = (S)-1-pyrroline-5-carboxylate + NADH + 2 H(+)</text>
        <dbReference type="Rhea" id="RHEA:14105"/>
        <dbReference type="ChEBI" id="CHEBI:15378"/>
        <dbReference type="ChEBI" id="CHEBI:17388"/>
        <dbReference type="ChEBI" id="CHEBI:57540"/>
        <dbReference type="ChEBI" id="CHEBI:57945"/>
        <dbReference type="ChEBI" id="CHEBI:60039"/>
        <dbReference type="EC" id="1.5.1.2"/>
    </reaction>
</comment>